<dbReference type="EMBL" id="SPMX01000011">
    <property type="protein sequence ID" value="NMQ04750.1"/>
    <property type="molecule type" value="Genomic_DNA"/>
</dbReference>
<dbReference type="InterPro" id="IPR052901">
    <property type="entry name" value="Bact_TGase-like"/>
</dbReference>
<dbReference type="SMART" id="SM00460">
    <property type="entry name" value="TGc"/>
    <property type="match status" value="1"/>
</dbReference>
<feature type="transmembrane region" description="Helical" evidence="1">
    <location>
        <begin position="12"/>
        <end position="31"/>
    </location>
</feature>
<dbReference type="Pfam" id="PF01841">
    <property type="entry name" value="Transglut_core"/>
    <property type="match status" value="1"/>
</dbReference>
<keyword evidence="1" id="KW-1133">Transmembrane helix</keyword>
<dbReference type="SUPFAM" id="SSF54001">
    <property type="entry name" value="Cysteine proteinases"/>
    <property type="match status" value="1"/>
</dbReference>
<feature type="domain" description="Transglutaminase-like" evidence="2">
    <location>
        <begin position="408"/>
        <end position="478"/>
    </location>
</feature>
<dbReference type="InterPro" id="IPR002931">
    <property type="entry name" value="Transglutaminase-like"/>
</dbReference>
<keyword evidence="1" id="KW-0812">Transmembrane</keyword>
<dbReference type="PANTHER" id="PTHR42736">
    <property type="entry name" value="PROTEIN-GLUTAMINE GAMMA-GLUTAMYLTRANSFERASE"/>
    <property type="match status" value="1"/>
</dbReference>
<evidence type="ECO:0000313" key="4">
    <source>
        <dbReference type="Proteomes" id="UP000886469"/>
    </source>
</evidence>
<evidence type="ECO:0000256" key="1">
    <source>
        <dbReference type="SAM" id="Phobius"/>
    </source>
</evidence>
<evidence type="ECO:0000259" key="2">
    <source>
        <dbReference type="SMART" id="SM00460"/>
    </source>
</evidence>
<feature type="transmembrane region" description="Helical" evidence="1">
    <location>
        <begin position="518"/>
        <end position="538"/>
    </location>
</feature>
<comment type="caution">
    <text evidence="3">The sequence shown here is derived from an EMBL/GenBank/DDBJ whole genome shotgun (WGS) entry which is preliminary data.</text>
</comment>
<proteinExistence type="predicted"/>
<accession>A0ABX1T526</accession>
<dbReference type="InterPro" id="IPR038765">
    <property type="entry name" value="Papain-like_cys_pep_sf"/>
</dbReference>
<reference evidence="3" key="1">
    <citation type="submission" date="2019-03" db="EMBL/GenBank/DDBJ databases">
        <title>Metabolic reconstructions from genomes of highly enriched 'Candidatus Accumulibacter' and 'Candidatus Competibacter' bioreactor populations.</title>
        <authorList>
            <person name="Annavajhala M.K."/>
            <person name="Welles L."/>
            <person name="Abbas B."/>
            <person name="Sorokin D."/>
            <person name="Park H."/>
            <person name="Van Loosdrecht M."/>
            <person name="Chandran K."/>
        </authorList>
    </citation>
    <scope>NUCLEOTIDE SEQUENCE</scope>
    <source>
        <strain evidence="3">SBR_L</strain>
    </source>
</reference>
<sequence length="630" mass="68539">MTTPAWLQAAGLLLWGFATGQDALGILLAVARLLAPASGLRLTLTDRDLNRAVDLSALAVLLTVGGFLLAQGLPKGLLAGTGWLPAALFPLLLLEALSETRLRLRHLALTLRRSTHPDADHVAKLSAPYLAMTMLSASALAKPSPWFFWALATVMLTWLLLARPSPRGKGLAAFALASLLAVAVAYGASVGLQRGQLALQEWGIDILFDTDADPYQSQTRIGDLGRVKLSDRILWRVEQAPPAVAPLLLRSGVFTRYANGAWVARQDSFAPLLAAPAKGQPWLKLHGQSRKGVAIIPVPVGAEHIGAAPGILQRNAYGVVRAGEAPPLVDVVVAREAVAASSKPETADLSLPSGFADLLLRLPELATLTKRSERERLMGLQDWFAGHFRYTLFLGDEQRGGRDLERFLLTDRAGHCEYFATATVLLLRALGIPARYVTGYSVQEYSRLEKAFLVRQRHAHAWSEAFVDGQWIEVDTTPSTWLTVEEDAAPFWRPLSDLLSFAWRRFAELQRDMAASGYPVTALALATLLAALLAWLTLRRAGQVRRSSGKNSGAGDPAKDVPSEEIRSFRALEHEFAVLGLGRRLSEPPRAWIARVDREGRSILGAPRIASACDLIEALYRNRYGSAAKK</sequence>
<evidence type="ECO:0000313" key="3">
    <source>
        <dbReference type="EMBL" id="NMQ04750.1"/>
    </source>
</evidence>
<keyword evidence="4" id="KW-1185">Reference proteome</keyword>
<feature type="transmembrane region" description="Helical" evidence="1">
    <location>
        <begin position="146"/>
        <end position="163"/>
    </location>
</feature>
<dbReference type="PANTHER" id="PTHR42736:SF1">
    <property type="entry name" value="PROTEIN-GLUTAMINE GAMMA-GLUTAMYLTRANSFERASE"/>
    <property type="match status" value="1"/>
</dbReference>
<organism evidence="3 4">
    <name type="scientific">Candidatus Accumulibacter contiguus</name>
    <dbReference type="NCBI Taxonomy" id="2954381"/>
    <lineage>
        <taxon>Bacteria</taxon>
        <taxon>Pseudomonadati</taxon>
        <taxon>Pseudomonadota</taxon>
        <taxon>Betaproteobacteria</taxon>
        <taxon>Candidatus Accumulibacter</taxon>
    </lineage>
</organism>
<dbReference type="RefSeq" id="WP_169069637.1">
    <property type="nucleotide sequence ID" value="NZ_JAZKUC010000001.1"/>
</dbReference>
<gene>
    <name evidence="3" type="ORF">E4Q08_05480</name>
</gene>
<dbReference type="Gene3D" id="3.10.620.30">
    <property type="match status" value="1"/>
</dbReference>
<name>A0ABX1T526_9PROT</name>
<keyword evidence="1" id="KW-0472">Membrane</keyword>
<dbReference type="Proteomes" id="UP000886469">
    <property type="component" value="Unassembled WGS sequence"/>
</dbReference>
<feature type="transmembrane region" description="Helical" evidence="1">
    <location>
        <begin position="76"/>
        <end position="97"/>
    </location>
</feature>
<feature type="transmembrane region" description="Helical" evidence="1">
    <location>
        <begin position="52"/>
        <end position="70"/>
    </location>
</feature>
<protein>
    <submittedName>
        <fullName evidence="3">Transglutaminase domain-containing protein</fullName>
    </submittedName>
</protein>
<feature type="transmembrane region" description="Helical" evidence="1">
    <location>
        <begin position="170"/>
        <end position="188"/>
    </location>
</feature>